<dbReference type="Proteomes" id="UP001139521">
    <property type="component" value="Unassembled WGS sequence"/>
</dbReference>
<accession>A0A9X1ZNL7</accession>
<name>A0A9X1ZNL7_9FLAO</name>
<feature type="signal peptide" evidence="1">
    <location>
        <begin position="1"/>
        <end position="19"/>
    </location>
</feature>
<evidence type="ECO:0000313" key="2">
    <source>
        <dbReference type="EMBL" id="MCL6217149.1"/>
    </source>
</evidence>
<dbReference type="AlphaFoldDB" id="A0A9X1ZNL7"/>
<keyword evidence="3" id="KW-1185">Reference proteome</keyword>
<keyword evidence="1" id="KW-0732">Signal</keyword>
<evidence type="ECO:0000313" key="3">
    <source>
        <dbReference type="Proteomes" id="UP001139521"/>
    </source>
</evidence>
<feature type="chain" id="PRO_5040792151" description="Lipoprotein" evidence="1">
    <location>
        <begin position="20"/>
        <end position="159"/>
    </location>
</feature>
<comment type="caution">
    <text evidence="2">The sequence shown here is derived from an EMBL/GenBank/DDBJ whole genome shotgun (WGS) entry which is preliminary data.</text>
</comment>
<gene>
    <name evidence="2" type="ORF">L1967_02490</name>
</gene>
<sequence length="159" mass="18302">MKKILLILILALGFTACNIDDDGPSISYNYVEILDATLPQYFVVDEEYKIDITYDLGSECNTFNNFEYSGRRHQEHDSIYEFYVNAVVAYDPRNIENCTDTGLTETKNWTEDFKLNSDQYDVIRFNFLSGRKNDGTGEYLTKDVLVGAPDDQETEEPTE</sequence>
<evidence type="ECO:0000256" key="1">
    <source>
        <dbReference type="SAM" id="SignalP"/>
    </source>
</evidence>
<reference evidence="2" key="1">
    <citation type="submission" date="2022-01" db="EMBL/GenBank/DDBJ databases">
        <title>Genome sequencing of Zunongwangia sp. M21534 genome.</title>
        <authorList>
            <person name="Chen Y."/>
            <person name="Dong C."/>
            <person name="Shao Z."/>
        </authorList>
    </citation>
    <scope>NUCLEOTIDE SEQUENCE</scope>
    <source>
        <strain evidence="2">MCCC M21534</strain>
    </source>
</reference>
<organism evidence="2 3">
    <name type="scientific">Zunongwangia pacifica</name>
    <dbReference type="NCBI Taxonomy" id="2911062"/>
    <lineage>
        <taxon>Bacteria</taxon>
        <taxon>Pseudomonadati</taxon>
        <taxon>Bacteroidota</taxon>
        <taxon>Flavobacteriia</taxon>
        <taxon>Flavobacteriales</taxon>
        <taxon>Flavobacteriaceae</taxon>
        <taxon>Zunongwangia</taxon>
    </lineage>
</organism>
<dbReference type="PROSITE" id="PS51257">
    <property type="entry name" value="PROKAR_LIPOPROTEIN"/>
    <property type="match status" value="1"/>
</dbReference>
<protein>
    <recommendedName>
        <fullName evidence="4">Lipoprotein</fullName>
    </recommendedName>
</protein>
<evidence type="ECO:0008006" key="4">
    <source>
        <dbReference type="Google" id="ProtNLM"/>
    </source>
</evidence>
<dbReference type="RefSeq" id="WP_249600132.1">
    <property type="nucleotide sequence ID" value="NZ_JAKHSK010000002.1"/>
</dbReference>
<proteinExistence type="predicted"/>
<dbReference type="EMBL" id="JAKHSK010000002">
    <property type="protein sequence ID" value="MCL6217149.1"/>
    <property type="molecule type" value="Genomic_DNA"/>
</dbReference>